<reference evidence="2" key="1">
    <citation type="journal article" date="2017" name="bioRxiv">
        <title>Comparative analysis of the genomes of Stylophora pistillata and Acropora digitifera provides evidence for extensive differences between species of corals.</title>
        <authorList>
            <person name="Voolstra C.R."/>
            <person name="Li Y."/>
            <person name="Liew Y.J."/>
            <person name="Baumgarten S."/>
            <person name="Zoccola D."/>
            <person name="Flot J.-F."/>
            <person name="Tambutte S."/>
            <person name="Allemand D."/>
            <person name="Aranda M."/>
        </authorList>
    </citation>
    <scope>NUCLEOTIDE SEQUENCE [LARGE SCALE GENOMIC DNA]</scope>
</reference>
<organism evidence="1 2">
    <name type="scientific">Stylophora pistillata</name>
    <name type="common">Smooth cauliflower coral</name>
    <dbReference type="NCBI Taxonomy" id="50429"/>
    <lineage>
        <taxon>Eukaryota</taxon>
        <taxon>Metazoa</taxon>
        <taxon>Cnidaria</taxon>
        <taxon>Anthozoa</taxon>
        <taxon>Hexacorallia</taxon>
        <taxon>Scleractinia</taxon>
        <taxon>Astrocoeniina</taxon>
        <taxon>Pocilloporidae</taxon>
        <taxon>Stylophora</taxon>
    </lineage>
</organism>
<dbReference type="AlphaFoldDB" id="A0A2B4RRA0"/>
<name>A0A2B4RRA0_STYPI</name>
<evidence type="ECO:0000313" key="1">
    <source>
        <dbReference type="EMBL" id="PFX19080.1"/>
    </source>
</evidence>
<comment type="caution">
    <text evidence="1">The sequence shown here is derived from an EMBL/GenBank/DDBJ whole genome shotgun (WGS) entry which is preliminary data.</text>
</comment>
<sequence length="116" mass="13674">MPYNLRKRPKYVDTSGNVKRNSSAIEREKNLDVTTVKWRIHTPWSLQEYSSHTQDQLREIFGKGRHKHVNLRSVFVDSESSEEEDNFEERLEEKEGWKLLRKAIDSKVKCGQVATL</sequence>
<evidence type="ECO:0000313" key="2">
    <source>
        <dbReference type="Proteomes" id="UP000225706"/>
    </source>
</evidence>
<gene>
    <name evidence="1" type="ORF">AWC38_SpisGene16518</name>
</gene>
<dbReference type="EMBL" id="LSMT01000378">
    <property type="protein sequence ID" value="PFX19080.1"/>
    <property type="molecule type" value="Genomic_DNA"/>
</dbReference>
<accession>A0A2B4RRA0</accession>
<keyword evidence="2" id="KW-1185">Reference proteome</keyword>
<proteinExistence type="predicted"/>
<protein>
    <submittedName>
        <fullName evidence="1">Uncharacterized protein</fullName>
    </submittedName>
</protein>
<dbReference type="Proteomes" id="UP000225706">
    <property type="component" value="Unassembled WGS sequence"/>
</dbReference>